<proteinExistence type="predicted"/>
<organism evidence="2 3">
    <name type="scientific">Cerrena zonata</name>
    <dbReference type="NCBI Taxonomy" id="2478898"/>
    <lineage>
        <taxon>Eukaryota</taxon>
        <taxon>Fungi</taxon>
        <taxon>Dikarya</taxon>
        <taxon>Basidiomycota</taxon>
        <taxon>Agaricomycotina</taxon>
        <taxon>Agaricomycetes</taxon>
        <taxon>Polyporales</taxon>
        <taxon>Cerrenaceae</taxon>
        <taxon>Cerrena</taxon>
    </lineage>
</organism>
<reference evidence="2 3" key="1">
    <citation type="submission" date="2022-09" db="EMBL/GenBank/DDBJ databases">
        <authorList>
            <person name="Palmer J.M."/>
        </authorList>
    </citation>
    <scope>NUCLEOTIDE SEQUENCE [LARGE SCALE GENOMIC DNA]</scope>
    <source>
        <strain evidence="2 3">DSM 7382</strain>
    </source>
</reference>
<evidence type="ECO:0000313" key="2">
    <source>
        <dbReference type="EMBL" id="KAK7696466.1"/>
    </source>
</evidence>
<keyword evidence="1" id="KW-0472">Membrane</keyword>
<sequence>MAGIARGKSTRRAIVNSQSCKVFYLMDAVGAEVLYLPILMLLLFNYPSIIYIISLPVTKTRINITRSLSMFSWCPADCAFEDHSHLVTTFGVRERAQWIYCSQLTIAPDAVFSI</sequence>
<evidence type="ECO:0000313" key="3">
    <source>
        <dbReference type="Proteomes" id="UP001385951"/>
    </source>
</evidence>
<dbReference type="AlphaFoldDB" id="A0AAW0H0S4"/>
<protein>
    <submittedName>
        <fullName evidence="2">Uncharacterized protein</fullName>
    </submittedName>
</protein>
<gene>
    <name evidence="2" type="ORF">QCA50_001123</name>
</gene>
<accession>A0AAW0H0S4</accession>
<keyword evidence="1" id="KW-1133">Transmembrane helix</keyword>
<keyword evidence="3" id="KW-1185">Reference proteome</keyword>
<evidence type="ECO:0000256" key="1">
    <source>
        <dbReference type="SAM" id="Phobius"/>
    </source>
</evidence>
<dbReference type="EMBL" id="JASBNA010000001">
    <property type="protein sequence ID" value="KAK7696466.1"/>
    <property type="molecule type" value="Genomic_DNA"/>
</dbReference>
<comment type="caution">
    <text evidence="2">The sequence shown here is derived from an EMBL/GenBank/DDBJ whole genome shotgun (WGS) entry which is preliminary data.</text>
</comment>
<dbReference type="Proteomes" id="UP001385951">
    <property type="component" value="Unassembled WGS sequence"/>
</dbReference>
<feature type="transmembrane region" description="Helical" evidence="1">
    <location>
        <begin position="34"/>
        <end position="57"/>
    </location>
</feature>
<name>A0AAW0H0S4_9APHY</name>
<keyword evidence="1" id="KW-0812">Transmembrane</keyword>